<gene>
    <name evidence="2" type="ORF">FHR84_000707</name>
</gene>
<accession>A0A852Z575</accession>
<dbReference type="CDD" id="cd05233">
    <property type="entry name" value="SDR_c"/>
    <property type="match status" value="1"/>
</dbReference>
<comment type="caution">
    <text evidence="2">The sequence shown here is derived from an EMBL/GenBank/DDBJ whole genome shotgun (WGS) entry which is preliminary data.</text>
</comment>
<name>A0A852Z575_9ACTN</name>
<dbReference type="Gene3D" id="3.40.50.720">
    <property type="entry name" value="NAD(P)-binding Rossmann-like Domain"/>
    <property type="match status" value="1"/>
</dbReference>
<evidence type="ECO:0000313" key="2">
    <source>
        <dbReference type="EMBL" id="NYH77393.1"/>
    </source>
</evidence>
<dbReference type="PANTHER" id="PTHR42760:SF40">
    <property type="entry name" value="3-OXOACYL-[ACYL-CARRIER-PROTEIN] REDUCTASE, CHLOROPLASTIC"/>
    <property type="match status" value="1"/>
</dbReference>
<organism evidence="2 3">
    <name type="scientific">Actinopolyspora biskrensis</name>
    <dbReference type="NCBI Taxonomy" id="1470178"/>
    <lineage>
        <taxon>Bacteria</taxon>
        <taxon>Bacillati</taxon>
        <taxon>Actinomycetota</taxon>
        <taxon>Actinomycetes</taxon>
        <taxon>Actinopolysporales</taxon>
        <taxon>Actinopolysporaceae</taxon>
        <taxon>Actinopolyspora</taxon>
    </lineage>
</organism>
<dbReference type="Proteomes" id="UP000548304">
    <property type="component" value="Unassembled WGS sequence"/>
</dbReference>
<dbReference type="Pfam" id="PF13561">
    <property type="entry name" value="adh_short_C2"/>
    <property type="match status" value="1"/>
</dbReference>
<evidence type="ECO:0000313" key="3">
    <source>
        <dbReference type="Proteomes" id="UP000548304"/>
    </source>
</evidence>
<comment type="similarity">
    <text evidence="1">Belongs to the short-chain dehydrogenases/reductases (SDR) family.</text>
</comment>
<sequence length="241" mass="24716">MNRTVLVTGGCTGFGHAIAARFAKGSDHVYITGRRTHVLEGAVRALGDNVHALSCDGTDPEAVERAVASIDGPLDVLVNNAGGNTDFGMPADGGLEGSLRRWRANIDANLISAALMTEVCDAKLNTGGTLVHIGSIGADQGGGSYGAAKVALASYNVGLAEQFGPRDITSNVVAPGYFPDTEFFGSGLPRDAHDDLVSLTALERHGDPAEIAEAVAFLASPGARFITGQVINVNGGASTIR</sequence>
<dbReference type="InterPro" id="IPR002347">
    <property type="entry name" value="SDR_fam"/>
</dbReference>
<protein>
    <submittedName>
        <fullName evidence="2">3-oxoacyl-[acyl-carrier protein] reductase</fullName>
        <ecNumber evidence="2">1.1.1.100</ecNumber>
    </submittedName>
</protein>
<dbReference type="PANTHER" id="PTHR42760">
    <property type="entry name" value="SHORT-CHAIN DEHYDROGENASES/REDUCTASES FAMILY MEMBER"/>
    <property type="match status" value="1"/>
</dbReference>
<dbReference type="SUPFAM" id="SSF51735">
    <property type="entry name" value="NAD(P)-binding Rossmann-fold domains"/>
    <property type="match status" value="1"/>
</dbReference>
<reference evidence="2 3" key="1">
    <citation type="submission" date="2020-07" db="EMBL/GenBank/DDBJ databases">
        <title>Genomic Encyclopedia of Type Strains, Phase III (KMG-III): the genomes of soil and plant-associated and newly described type strains.</title>
        <authorList>
            <person name="Whitman W."/>
        </authorList>
    </citation>
    <scope>NUCLEOTIDE SEQUENCE [LARGE SCALE GENOMIC DNA]</scope>
    <source>
        <strain evidence="2 3">CECT 8576</strain>
    </source>
</reference>
<dbReference type="EC" id="1.1.1.100" evidence="2"/>
<proteinExistence type="inferred from homology"/>
<evidence type="ECO:0000256" key="1">
    <source>
        <dbReference type="ARBA" id="ARBA00006484"/>
    </source>
</evidence>
<keyword evidence="2" id="KW-0560">Oxidoreductase</keyword>
<dbReference type="PRINTS" id="PR00080">
    <property type="entry name" value="SDRFAMILY"/>
</dbReference>
<dbReference type="PRINTS" id="PR00081">
    <property type="entry name" value="GDHRDH"/>
</dbReference>
<keyword evidence="3" id="KW-1185">Reference proteome</keyword>
<dbReference type="EMBL" id="JACBYW010000001">
    <property type="protein sequence ID" value="NYH77393.1"/>
    <property type="molecule type" value="Genomic_DNA"/>
</dbReference>
<dbReference type="InterPro" id="IPR036291">
    <property type="entry name" value="NAD(P)-bd_dom_sf"/>
</dbReference>
<dbReference type="RefSeq" id="WP_179533936.1">
    <property type="nucleotide sequence ID" value="NZ_JACBYW010000001.1"/>
</dbReference>
<dbReference type="GO" id="GO:0030497">
    <property type="term" value="P:fatty acid elongation"/>
    <property type="evidence" value="ECO:0007669"/>
    <property type="project" value="TreeGrafter"/>
</dbReference>
<dbReference type="AlphaFoldDB" id="A0A852Z575"/>
<dbReference type="GO" id="GO:0004316">
    <property type="term" value="F:3-oxoacyl-[acyl-carrier-protein] reductase (NADPH) activity"/>
    <property type="evidence" value="ECO:0007669"/>
    <property type="project" value="UniProtKB-EC"/>
</dbReference>